<comment type="caution">
    <text evidence="2">The sequence shown here is derived from an EMBL/GenBank/DDBJ whole genome shotgun (WGS) entry which is preliminary data.</text>
</comment>
<organism evidence="2 3">
    <name type="scientific">Mycena albidolilacea</name>
    <dbReference type="NCBI Taxonomy" id="1033008"/>
    <lineage>
        <taxon>Eukaryota</taxon>
        <taxon>Fungi</taxon>
        <taxon>Dikarya</taxon>
        <taxon>Basidiomycota</taxon>
        <taxon>Agaricomycotina</taxon>
        <taxon>Agaricomycetes</taxon>
        <taxon>Agaricomycetidae</taxon>
        <taxon>Agaricales</taxon>
        <taxon>Marasmiineae</taxon>
        <taxon>Mycenaceae</taxon>
        <taxon>Mycena</taxon>
    </lineage>
</organism>
<dbReference type="AlphaFoldDB" id="A0AAD7ALP9"/>
<name>A0AAD7ALP9_9AGAR</name>
<proteinExistence type="predicted"/>
<dbReference type="Proteomes" id="UP001218218">
    <property type="component" value="Unassembled WGS sequence"/>
</dbReference>
<feature type="compositionally biased region" description="Basic and acidic residues" evidence="1">
    <location>
        <begin position="101"/>
        <end position="112"/>
    </location>
</feature>
<reference evidence="2" key="1">
    <citation type="submission" date="2023-03" db="EMBL/GenBank/DDBJ databases">
        <title>Massive genome expansion in bonnet fungi (Mycena s.s.) driven by repeated elements and novel gene families across ecological guilds.</title>
        <authorList>
            <consortium name="Lawrence Berkeley National Laboratory"/>
            <person name="Harder C.B."/>
            <person name="Miyauchi S."/>
            <person name="Viragh M."/>
            <person name="Kuo A."/>
            <person name="Thoen E."/>
            <person name="Andreopoulos B."/>
            <person name="Lu D."/>
            <person name="Skrede I."/>
            <person name="Drula E."/>
            <person name="Henrissat B."/>
            <person name="Morin E."/>
            <person name="Kohler A."/>
            <person name="Barry K."/>
            <person name="LaButti K."/>
            <person name="Morin E."/>
            <person name="Salamov A."/>
            <person name="Lipzen A."/>
            <person name="Mereny Z."/>
            <person name="Hegedus B."/>
            <person name="Baldrian P."/>
            <person name="Stursova M."/>
            <person name="Weitz H."/>
            <person name="Taylor A."/>
            <person name="Grigoriev I.V."/>
            <person name="Nagy L.G."/>
            <person name="Martin F."/>
            <person name="Kauserud H."/>
        </authorList>
    </citation>
    <scope>NUCLEOTIDE SEQUENCE</scope>
    <source>
        <strain evidence="2">CBHHK002</strain>
    </source>
</reference>
<protein>
    <submittedName>
        <fullName evidence="2">Uncharacterized protein</fullName>
    </submittedName>
</protein>
<evidence type="ECO:0000313" key="3">
    <source>
        <dbReference type="Proteomes" id="UP001218218"/>
    </source>
</evidence>
<dbReference type="EMBL" id="JARIHO010000004">
    <property type="protein sequence ID" value="KAJ7362362.1"/>
    <property type="molecule type" value="Genomic_DNA"/>
</dbReference>
<evidence type="ECO:0000313" key="2">
    <source>
        <dbReference type="EMBL" id="KAJ7362362.1"/>
    </source>
</evidence>
<accession>A0AAD7ALP9</accession>
<keyword evidence="3" id="KW-1185">Reference proteome</keyword>
<evidence type="ECO:0000256" key="1">
    <source>
        <dbReference type="SAM" id="MobiDB-lite"/>
    </source>
</evidence>
<feature type="region of interest" description="Disordered" evidence="1">
    <location>
        <begin position="91"/>
        <end position="112"/>
    </location>
</feature>
<gene>
    <name evidence="2" type="ORF">DFH08DRAFT_799405</name>
</gene>
<sequence length="112" mass="12591">MFEPVPPEAGFAQPSSLHVPAYYHPDYIPSQFLRREVAAAFQNRSINPGPQYDVMLPILDPQWLIQSATNHRASGLESMRPTMQTLRELHGVSGGQQGEKCTWDKDKLKKSA</sequence>